<dbReference type="GO" id="GO:0016020">
    <property type="term" value="C:membrane"/>
    <property type="evidence" value="ECO:0007669"/>
    <property type="project" value="TreeGrafter"/>
</dbReference>
<comment type="caution">
    <text evidence="2">The sequence shown here is derived from an EMBL/GenBank/DDBJ whole genome shotgun (WGS) entry which is preliminary data.</text>
</comment>
<dbReference type="InterPro" id="IPR000731">
    <property type="entry name" value="SSD"/>
</dbReference>
<dbReference type="SUPFAM" id="SSF82866">
    <property type="entry name" value="Multidrug efflux transporter AcrB transmembrane domain"/>
    <property type="match status" value="2"/>
</dbReference>
<dbReference type="Pfam" id="PF12349">
    <property type="entry name" value="Sterol-sensing"/>
    <property type="match status" value="1"/>
</dbReference>
<accession>A0A1Q9CHH1</accession>
<evidence type="ECO:0000313" key="3">
    <source>
        <dbReference type="Proteomes" id="UP000186817"/>
    </source>
</evidence>
<proteinExistence type="inferred from homology"/>
<evidence type="ECO:0000313" key="2">
    <source>
        <dbReference type="EMBL" id="OLP82316.1"/>
    </source>
</evidence>
<reference evidence="2 3" key="1">
    <citation type="submission" date="2016-02" db="EMBL/GenBank/DDBJ databases">
        <title>Genome analysis of coral dinoflagellate symbionts highlights evolutionary adaptations to a symbiotic lifestyle.</title>
        <authorList>
            <person name="Aranda M."/>
            <person name="Li Y."/>
            <person name="Liew Y.J."/>
            <person name="Baumgarten S."/>
            <person name="Simakov O."/>
            <person name="Wilson M."/>
            <person name="Piel J."/>
            <person name="Ashoor H."/>
            <person name="Bougouffa S."/>
            <person name="Bajic V.B."/>
            <person name="Ryu T."/>
            <person name="Ravasi T."/>
            <person name="Bayer T."/>
            <person name="Micklem G."/>
            <person name="Kim H."/>
            <person name="Bhak J."/>
            <person name="Lajeunesse T.C."/>
            <person name="Voolstra C.R."/>
        </authorList>
    </citation>
    <scope>NUCLEOTIDE SEQUENCE [LARGE SCALE GENOMIC DNA]</scope>
    <source>
        <strain evidence="2 3">CCMP2467</strain>
    </source>
</reference>
<dbReference type="PROSITE" id="PS50156">
    <property type="entry name" value="SSD"/>
    <property type="match status" value="1"/>
</dbReference>
<name>A0A1Q9CHH1_SYMMI</name>
<dbReference type="Proteomes" id="UP000186817">
    <property type="component" value="Unassembled WGS sequence"/>
</dbReference>
<dbReference type="InterPro" id="IPR051697">
    <property type="entry name" value="Patched_domain-protein"/>
</dbReference>
<dbReference type="PANTHER" id="PTHR10796:SF92">
    <property type="entry name" value="PATCHED-RELATED, ISOFORM A"/>
    <property type="match status" value="1"/>
</dbReference>
<sequence>MEEPGDVAKAASIPKSSSSRRILQIERTLSKTSTAVSHAQEHFFSRLARCIARRPVVTIAVCLAAFLVCIPGMLLLDGSENMFGFIKIMVNFMDTFTFTTTDEYKDYERATAIFPDTRSLVFLAKPLGGRGIVSSEVIRQIHQAEFQIKDVTRFTSEDGRELGFRDVCEKFSSDSPCITGSATTTLLGMDVTSRLAELEALEGNGSFTGPDAAMWVVQAMSIEQRAGLPLLFAAPLDFPGADAGDVAVSQWLSESTAAMSSFTLIDTEDGIRFEKQAAKDINENGYPENAVVRINQFSSSTIAMESVQIGMDNVPLIAVTLVLMAGYVVLMLGTDTRIPGNSQIKLLLGATCIPALSGGASFGLLGYCGLGMTVLGTMVPFLGLAVGVDVIFLLISSVNAVGPGVKDMEEVMVRALPRGGVAATTTTLTSVSAFTIAAATSTDLPGFLSFNLGLVMVLILNWIGMLIMLPAMITLSQRNMTVREEPQSGFEAKARVVMGGGRRLRALMNAKLGEAVERSLPFQVCGASVWVVLTILGIYFGLQVGRGMPDTYFVTDSSKVHGYLEDVQSSFVGSVPMELGLVFDAPKVLDKTYRSRMSDLVAALNNRSDLALPVDCWLHRAVGSLSTSASMCEVDTAVLTYLNDTNTGLASARDSSGGITDHLQAARCRVFLWQPTDSEKRSQQALDVISQVKDGFPELNVIPYHLSFPSQTARYRVIKDKTFSTAGFAFVGVFLAVLITMPVHLAFLAVGNVMAVTCVLFGFMYACGITCNVISYSVCVMAIGFCVDYSCHIVHFAEHGVEPGTPWDKRMRHSLEACSFDVMQGCSTAFLGVAMLGFGSAEAFRIFALLAVVITLVGGFFALIGLPCLLALLSRAFRACAGSEEEVKDAEIIQDVGFSFDKFSV</sequence>
<dbReference type="PANTHER" id="PTHR10796">
    <property type="entry name" value="PATCHED-RELATED"/>
    <property type="match status" value="1"/>
</dbReference>
<organism evidence="2 3">
    <name type="scientific">Symbiodinium microadriaticum</name>
    <name type="common">Dinoflagellate</name>
    <name type="synonym">Zooxanthella microadriatica</name>
    <dbReference type="NCBI Taxonomy" id="2951"/>
    <lineage>
        <taxon>Eukaryota</taxon>
        <taxon>Sar</taxon>
        <taxon>Alveolata</taxon>
        <taxon>Dinophyceae</taxon>
        <taxon>Suessiales</taxon>
        <taxon>Symbiodiniaceae</taxon>
        <taxon>Symbiodinium</taxon>
    </lineage>
</organism>
<gene>
    <name evidence="2" type="primary">Ptchd3</name>
    <name evidence="2" type="ORF">AK812_SmicGene37033</name>
</gene>
<dbReference type="AlphaFoldDB" id="A0A1Q9CHH1"/>
<keyword evidence="3" id="KW-1185">Reference proteome</keyword>
<evidence type="ECO:0000256" key="1">
    <source>
        <dbReference type="ARBA" id="ARBA00005585"/>
    </source>
</evidence>
<dbReference type="OrthoDB" id="421722at2759"/>
<protein>
    <submittedName>
        <fullName evidence="2">Patched domain-containing protein 3</fullName>
    </submittedName>
</protein>
<comment type="similarity">
    <text evidence="1">Belongs to the patched family.</text>
</comment>
<dbReference type="EMBL" id="LSRX01001205">
    <property type="protein sequence ID" value="OLP82316.1"/>
    <property type="molecule type" value="Genomic_DNA"/>
</dbReference>
<dbReference type="InterPro" id="IPR053958">
    <property type="entry name" value="HMGCR/SNAP/NPC1-like_SSD"/>
</dbReference>
<dbReference type="Gene3D" id="1.20.1640.10">
    <property type="entry name" value="Multidrug efflux transporter AcrB transmembrane domain"/>
    <property type="match status" value="2"/>
</dbReference>